<sequence length="152" mass="16539">MNATKGQRKQHRPSREQRWAILFDVVYGACHWDVEERAPQRKAMPRDSPGMEGMRLGVCVWGGGQSRRLSIFPCLKPQCLGNGRTAGAFRGCGTGDEGSRSGEAKLRGDFPSRGLFILGVEEVSALPLLLEPGGKQANCSPQDQGTGTPNWI</sequence>
<gene>
    <name evidence="1" type="ORF">D9C73_025033</name>
</gene>
<reference evidence="1 2" key="1">
    <citation type="submission" date="2019-01" db="EMBL/GenBank/DDBJ databases">
        <title>Genome Assembly of Collichthys lucidus.</title>
        <authorList>
            <person name="Cai M."/>
            <person name="Xiao S."/>
        </authorList>
    </citation>
    <scope>NUCLEOTIDE SEQUENCE [LARGE SCALE GENOMIC DNA]</scope>
    <source>
        <strain evidence="1">JT15FE1705JMU</strain>
        <tissue evidence="1">Muscle</tissue>
    </source>
</reference>
<protein>
    <submittedName>
        <fullName evidence="1">Uncharacterized protein</fullName>
    </submittedName>
</protein>
<keyword evidence="2" id="KW-1185">Reference proteome</keyword>
<organism evidence="1 2">
    <name type="scientific">Collichthys lucidus</name>
    <name type="common">Big head croaker</name>
    <name type="synonym">Sciaena lucida</name>
    <dbReference type="NCBI Taxonomy" id="240159"/>
    <lineage>
        <taxon>Eukaryota</taxon>
        <taxon>Metazoa</taxon>
        <taxon>Chordata</taxon>
        <taxon>Craniata</taxon>
        <taxon>Vertebrata</taxon>
        <taxon>Euteleostomi</taxon>
        <taxon>Actinopterygii</taxon>
        <taxon>Neopterygii</taxon>
        <taxon>Teleostei</taxon>
        <taxon>Neoteleostei</taxon>
        <taxon>Acanthomorphata</taxon>
        <taxon>Eupercaria</taxon>
        <taxon>Sciaenidae</taxon>
        <taxon>Collichthys</taxon>
    </lineage>
</organism>
<proteinExistence type="predicted"/>
<accession>A0A4U5VSD9</accession>
<dbReference type="EMBL" id="CM014099">
    <property type="protein sequence ID" value="TKS90900.1"/>
    <property type="molecule type" value="Genomic_DNA"/>
</dbReference>
<evidence type="ECO:0000313" key="2">
    <source>
        <dbReference type="Proteomes" id="UP000298787"/>
    </source>
</evidence>
<evidence type="ECO:0000313" key="1">
    <source>
        <dbReference type="EMBL" id="TKS90900.1"/>
    </source>
</evidence>
<dbReference type="Proteomes" id="UP000298787">
    <property type="component" value="Chromosome 22"/>
</dbReference>
<dbReference type="AlphaFoldDB" id="A0A4U5VSD9"/>
<name>A0A4U5VSD9_COLLU</name>